<evidence type="ECO:0000259" key="2">
    <source>
        <dbReference type="Pfam" id="PF03372"/>
    </source>
</evidence>
<dbReference type="GO" id="GO:0004519">
    <property type="term" value="F:endonuclease activity"/>
    <property type="evidence" value="ECO:0007669"/>
    <property type="project" value="UniProtKB-KW"/>
</dbReference>
<feature type="transmembrane region" description="Helical" evidence="1">
    <location>
        <begin position="72"/>
        <end position="96"/>
    </location>
</feature>
<protein>
    <submittedName>
        <fullName evidence="3">Endonuclease</fullName>
    </submittedName>
</protein>
<evidence type="ECO:0000313" key="3">
    <source>
        <dbReference type="EMBL" id="OYO21007.1"/>
    </source>
</evidence>
<evidence type="ECO:0000256" key="1">
    <source>
        <dbReference type="SAM" id="Phobius"/>
    </source>
</evidence>
<keyword evidence="4" id="KW-1185">Reference proteome</keyword>
<dbReference type="InterPro" id="IPR005135">
    <property type="entry name" value="Endo/exonuclease/phosphatase"/>
</dbReference>
<dbReference type="SUPFAM" id="SSF56219">
    <property type="entry name" value="DNase I-like"/>
    <property type="match status" value="1"/>
</dbReference>
<keyword evidence="3" id="KW-0378">Hydrolase</keyword>
<reference evidence="3 4" key="1">
    <citation type="submission" date="2017-07" db="EMBL/GenBank/DDBJ databases">
        <title>Draft whole genome sequences of clinical Proprionibacteriaceae strains.</title>
        <authorList>
            <person name="Bernier A.-M."/>
            <person name="Bernard K."/>
            <person name="Domingo M.-C."/>
        </authorList>
    </citation>
    <scope>NUCLEOTIDE SEQUENCE [LARGE SCALE GENOMIC DNA]</scope>
    <source>
        <strain evidence="3 4">NML 130396</strain>
    </source>
</reference>
<accession>A0A255GZD5</accession>
<keyword evidence="1" id="KW-0812">Transmembrane</keyword>
<dbReference type="Pfam" id="PF03372">
    <property type="entry name" value="Exo_endo_phos"/>
    <property type="match status" value="1"/>
</dbReference>
<comment type="caution">
    <text evidence="3">The sequence shown here is derived from an EMBL/GenBank/DDBJ whole genome shotgun (WGS) entry which is preliminary data.</text>
</comment>
<proteinExistence type="predicted"/>
<sequence length="323" mass="34295">MFVTMVLGLGALLGAGAGTPTLLLGAFPRLQLRDTRLTQLASFVHLGLVGWLVASVCLFGALAALRPRQRVWAALPAGLSALAMACQLIWVAPYLLPNQTRHGAEVRVAALNLEFGQADPDQVIAAVREAEVVVLTEITPEARDALSRKGFDRLFPHRVGEGAPGVSGTSIHSRHPLQQVSEAGTVLESRLVRVRLPSGSLLVAGVHPINPMGGADAWAKDAARLRAWLAPHDRERVVVAGDFNAVDRHATMRPWFGAGYRSSADLTGAGLQPTWPTRGNGSIPLITIDHVLVSSSMTATSHRVFRVDGTDHAGVIATVAART</sequence>
<dbReference type="Gene3D" id="3.60.10.10">
    <property type="entry name" value="Endonuclease/exonuclease/phosphatase"/>
    <property type="match status" value="1"/>
</dbReference>
<feature type="domain" description="Endonuclease/exonuclease/phosphatase" evidence="2">
    <location>
        <begin position="111"/>
        <end position="312"/>
    </location>
</feature>
<keyword evidence="3" id="KW-0255">Endonuclease</keyword>
<name>A0A255GZD5_9ACTN</name>
<keyword evidence="1" id="KW-1133">Transmembrane helix</keyword>
<gene>
    <name evidence="3" type="ORF">CGZ93_12455</name>
</gene>
<feature type="transmembrane region" description="Helical" evidence="1">
    <location>
        <begin position="41"/>
        <end position="65"/>
    </location>
</feature>
<organism evidence="3 4">
    <name type="scientific">Enemella dayhoffiae</name>
    <dbReference type="NCBI Taxonomy" id="2016507"/>
    <lineage>
        <taxon>Bacteria</taxon>
        <taxon>Bacillati</taxon>
        <taxon>Actinomycetota</taxon>
        <taxon>Actinomycetes</taxon>
        <taxon>Propionibacteriales</taxon>
        <taxon>Propionibacteriaceae</taxon>
        <taxon>Enemella</taxon>
    </lineage>
</organism>
<evidence type="ECO:0000313" key="4">
    <source>
        <dbReference type="Proteomes" id="UP000216311"/>
    </source>
</evidence>
<dbReference type="InterPro" id="IPR036691">
    <property type="entry name" value="Endo/exonu/phosph_ase_sf"/>
</dbReference>
<keyword evidence="1" id="KW-0472">Membrane</keyword>
<keyword evidence="3" id="KW-0540">Nuclease</keyword>
<dbReference type="EMBL" id="NMVQ01000023">
    <property type="protein sequence ID" value="OYO21007.1"/>
    <property type="molecule type" value="Genomic_DNA"/>
</dbReference>
<dbReference type="Proteomes" id="UP000216311">
    <property type="component" value="Unassembled WGS sequence"/>
</dbReference>
<dbReference type="AlphaFoldDB" id="A0A255GZD5"/>